<feature type="transmembrane region" description="Helical" evidence="1">
    <location>
        <begin position="32"/>
        <end position="53"/>
    </location>
</feature>
<evidence type="ECO:0000313" key="3">
    <source>
        <dbReference type="Proteomes" id="UP001482513"/>
    </source>
</evidence>
<organism evidence="2 3">
    <name type="scientific">Leptolyngbya subtilissima DQ-A4</name>
    <dbReference type="NCBI Taxonomy" id="2933933"/>
    <lineage>
        <taxon>Bacteria</taxon>
        <taxon>Bacillati</taxon>
        <taxon>Cyanobacteriota</taxon>
        <taxon>Cyanophyceae</taxon>
        <taxon>Leptolyngbyales</taxon>
        <taxon>Leptolyngbyaceae</taxon>
        <taxon>Leptolyngbya group</taxon>
        <taxon>Leptolyngbya</taxon>
    </lineage>
</organism>
<reference evidence="2 3" key="1">
    <citation type="submission" date="2022-04" db="EMBL/GenBank/DDBJ databases">
        <title>Positive selection, recombination, and allopatry shape intraspecific diversity of widespread and dominant cyanobacteria.</title>
        <authorList>
            <person name="Wei J."/>
            <person name="Shu W."/>
            <person name="Hu C."/>
        </authorList>
    </citation>
    <scope>NUCLEOTIDE SEQUENCE [LARGE SCALE GENOMIC DNA]</scope>
    <source>
        <strain evidence="2 3">DQ-A4</strain>
    </source>
</reference>
<dbReference type="Proteomes" id="UP001482513">
    <property type="component" value="Unassembled WGS sequence"/>
</dbReference>
<proteinExistence type="predicted"/>
<keyword evidence="1" id="KW-1133">Transmembrane helix</keyword>
<keyword evidence="3" id="KW-1185">Reference proteome</keyword>
<accession>A0ABV0K4P0</accession>
<evidence type="ECO:0000256" key="1">
    <source>
        <dbReference type="SAM" id="Phobius"/>
    </source>
</evidence>
<dbReference type="RefSeq" id="WP_190699966.1">
    <property type="nucleotide sequence ID" value="NZ_JAMPKX010000005.1"/>
</dbReference>
<keyword evidence="1" id="KW-0472">Membrane</keyword>
<evidence type="ECO:0000313" key="2">
    <source>
        <dbReference type="EMBL" id="MEP0947693.1"/>
    </source>
</evidence>
<sequence>MKRPGCQEPSLEVRSHWENHAMLFFTPSYHDLLYLTTQLGALGLVLLLYWLTFRLRPRWPGPRLRSPHA</sequence>
<comment type="caution">
    <text evidence="2">The sequence shown here is derived from an EMBL/GenBank/DDBJ whole genome shotgun (WGS) entry which is preliminary data.</text>
</comment>
<gene>
    <name evidence="2" type="ORF">NC992_12490</name>
</gene>
<protein>
    <submittedName>
        <fullName evidence="2">Uncharacterized protein</fullName>
    </submittedName>
</protein>
<keyword evidence="1" id="KW-0812">Transmembrane</keyword>
<name>A0ABV0K4P0_9CYAN</name>
<dbReference type="EMBL" id="JAMPKX010000005">
    <property type="protein sequence ID" value="MEP0947693.1"/>
    <property type="molecule type" value="Genomic_DNA"/>
</dbReference>